<evidence type="ECO:0000313" key="2">
    <source>
        <dbReference type="EMBL" id="MBL3675558.1"/>
    </source>
</evidence>
<dbReference type="EMBL" id="JAESHT010000032">
    <property type="protein sequence ID" value="MBL3675558.1"/>
    <property type="molecule type" value="Genomic_DNA"/>
</dbReference>
<feature type="non-terminal residue" evidence="2">
    <location>
        <position position="1"/>
    </location>
</feature>
<evidence type="ECO:0000313" key="3">
    <source>
        <dbReference type="Proteomes" id="UP000644749"/>
    </source>
</evidence>
<organism evidence="2 3">
    <name type="scientific">Paracoccus aerius</name>
    <dbReference type="NCBI Taxonomy" id="1915382"/>
    <lineage>
        <taxon>Bacteria</taxon>
        <taxon>Pseudomonadati</taxon>
        <taxon>Pseudomonadota</taxon>
        <taxon>Alphaproteobacteria</taxon>
        <taxon>Rhodobacterales</taxon>
        <taxon>Paracoccaceae</taxon>
        <taxon>Paracoccus</taxon>
    </lineage>
</organism>
<protein>
    <submittedName>
        <fullName evidence="2">Uncharacterized protein</fullName>
    </submittedName>
</protein>
<reference evidence="2 3" key="1">
    <citation type="submission" date="2021-01" db="EMBL/GenBank/DDBJ databases">
        <title>011410 draft genome.</title>
        <authorList>
            <person name="Lang L."/>
        </authorList>
    </citation>
    <scope>NUCLEOTIDE SEQUENCE [LARGE SCALE GENOMIC DNA]</scope>
    <source>
        <strain evidence="2 3">KCTC 42845</strain>
    </source>
</reference>
<name>A0ABS1S9Z5_9RHOB</name>
<gene>
    <name evidence="2" type="ORF">JL111_18975</name>
</gene>
<dbReference type="RefSeq" id="WP_202380305.1">
    <property type="nucleotide sequence ID" value="NZ_JAESHT010000032.1"/>
</dbReference>
<sequence>HPFVVPGSPRQFPPGRYEVLVEEELIEGLSFAAFRETGAYLMTYEKGHSTMPTEMRSISSTYLDMALKRDAILDTTVEGALVSPSDKAIPEEEGSTLRDMQAQDLPSQETATVGNRIKQWIETVTSPLPR</sequence>
<comment type="caution">
    <text evidence="2">The sequence shown here is derived from an EMBL/GenBank/DDBJ whole genome shotgun (WGS) entry which is preliminary data.</text>
</comment>
<evidence type="ECO:0000256" key="1">
    <source>
        <dbReference type="SAM" id="MobiDB-lite"/>
    </source>
</evidence>
<accession>A0ABS1S9Z5</accession>
<feature type="region of interest" description="Disordered" evidence="1">
    <location>
        <begin position="87"/>
        <end position="111"/>
    </location>
</feature>
<dbReference type="Proteomes" id="UP000644749">
    <property type="component" value="Unassembled WGS sequence"/>
</dbReference>
<proteinExistence type="predicted"/>
<keyword evidence="3" id="KW-1185">Reference proteome</keyword>